<evidence type="ECO:0000313" key="4">
    <source>
        <dbReference type="Proteomes" id="UP000731519"/>
    </source>
</evidence>
<comment type="caution">
    <text evidence="2">The sequence shown here is derived from an EMBL/GenBank/DDBJ whole genome shotgun (WGS) entry which is preliminary data.</text>
</comment>
<gene>
    <name evidence="3" type="ORF">K701_09675</name>
    <name evidence="2" type="ORF">K701_22085</name>
</gene>
<reference evidence="2 4" key="1">
    <citation type="submission" date="2013-05" db="EMBL/GenBank/DDBJ databases">
        <title>Genome Sequence of Streptomyces fradiae.</title>
        <authorList>
            <person name="Kirby R."/>
        </authorList>
    </citation>
    <scope>NUCLEOTIDE SEQUENCE [LARGE SCALE GENOMIC DNA]</scope>
    <source>
        <strain evidence="2 4">ATCC 10745</strain>
    </source>
</reference>
<sequence length="113" mass="10545">MPRHGPSGDAVGGAGVLGSAVSGSAVSGGEVSGGEVSGGAGATGGAGEPGGAGAAGPKESTASRLGMPHRARPASTDRGSSTHASTAQPPIAVPCRTARATSSSRYARVPPGR</sequence>
<organism evidence="2 4">
    <name type="scientific">Streptomyces fradiae ATCC 10745 = DSM 40063</name>
    <dbReference type="NCBI Taxonomy" id="1319510"/>
    <lineage>
        <taxon>Bacteria</taxon>
        <taxon>Bacillati</taxon>
        <taxon>Actinomycetota</taxon>
        <taxon>Actinomycetes</taxon>
        <taxon>Kitasatosporales</taxon>
        <taxon>Streptomycetaceae</taxon>
        <taxon>Streptomyces</taxon>
    </lineage>
</organism>
<proteinExistence type="predicted"/>
<dbReference type="EMBL" id="ASYR01000010">
    <property type="protein sequence ID" value="KAF0650048.1"/>
    <property type="molecule type" value="Genomic_DNA"/>
</dbReference>
<feature type="compositionally biased region" description="Gly residues" evidence="1">
    <location>
        <begin position="30"/>
        <end position="54"/>
    </location>
</feature>
<dbReference type="EMBL" id="ASYR01000032">
    <property type="protein sequence ID" value="KAF0647771.1"/>
    <property type="molecule type" value="Genomic_DNA"/>
</dbReference>
<feature type="region of interest" description="Disordered" evidence="1">
    <location>
        <begin position="1"/>
        <end position="113"/>
    </location>
</feature>
<name>A0ABQ6XPT0_STRFR</name>
<evidence type="ECO:0000256" key="1">
    <source>
        <dbReference type="SAM" id="MobiDB-lite"/>
    </source>
</evidence>
<protein>
    <submittedName>
        <fullName evidence="2">Uncharacterized protein</fullName>
    </submittedName>
</protein>
<feature type="compositionally biased region" description="Low complexity" evidence="1">
    <location>
        <begin position="17"/>
        <end position="29"/>
    </location>
</feature>
<evidence type="ECO:0000313" key="2">
    <source>
        <dbReference type="EMBL" id="KAF0647771.1"/>
    </source>
</evidence>
<accession>A0ABQ6XPT0</accession>
<keyword evidence="4" id="KW-1185">Reference proteome</keyword>
<evidence type="ECO:0000313" key="3">
    <source>
        <dbReference type="EMBL" id="KAF0650048.1"/>
    </source>
</evidence>
<feature type="compositionally biased region" description="Polar residues" evidence="1">
    <location>
        <begin position="77"/>
        <end position="88"/>
    </location>
</feature>
<dbReference type="Proteomes" id="UP000731519">
    <property type="component" value="Unassembled WGS sequence"/>
</dbReference>